<evidence type="ECO:0000313" key="13">
    <source>
        <dbReference type="Proteomes" id="UP000516696"/>
    </source>
</evidence>
<reference evidence="10 13" key="2">
    <citation type="submission" date="2020-03" db="EMBL/GenBank/DDBJ databases">
        <title>Characterization of ganglioside-mimicking enterococci.</title>
        <authorList>
            <person name="Patry R.T."/>
            <person name="Nothaft H."/>
            <person name="Bridger R."/>
            <person name="Shajahan A."/>
            <person name="Huynh S."/>
            <person name="Sanchez S."/>
            <person name="Azadi P."/>
            <person name="Cooper K."/>
            <person name="Miller W.G."/>
            <person name="Parker C.T."/>
            <person name="Wells L."/>
            <person name="Szymanski C.M."/>
        </authorList>
    </citation>
    <scope>NUCLEOTIDE SEQUENCE [LARGE SCALE GENOMIC DNA]</scope>
    <source>
        <strain evidence="10 13">EGM181</strain>
    </source>
</reference>
<evidence type="ECO:0000313" key="12">
    <source>
        <dbReference type="Proteomes" id="UP000254807"/>
    </source>
</evidence>
<dbReference type="AlphaFoldDB" id="A0A376GSX1"/>
<evidence type="ECO:0000256" key="5">
    <source>
        <dbReference type="ARBA" id="ARBA00022679"/>
    </source>
</evidence>
<keyword evidence="3" id="KW-0963">Cytoplasm</keyword>
<evidence type="ECO:0000313" key="14">
    <source>
        <dbReference type="Proteomes" id="UP000571857"/>
    </source>
</evidence>
<evidence type="ECO:0000256" key="6">
    <source>
        <dbReference type="ARBA" id="ARBA00022683"/>
    </source>
</evidence>
<dbReference type="EMBL" id="JABXJK010000082">
    <property type="protein sequence ID" value="MBA0974158.1"/>
    <property type="molecule type" value="Genomic_DNA"/>
</dbReference>
<dbReference type="Proteomes" id="UP000254807">
    <property type="component" value="Unassembled WGS sequence"/>
</dbReference>
<name>A0A376GSX1_ENTGA</name>
<dbReference type="PANTHER" id="PTHR33799:SF1">
    <property type="entry name" value="PTS SYSTEM MANNOSE-SPECIFIC EIIAB COMPONENT-RELATED"/>
    <property type="match status" value="1"/>
</dbReference>
<keyword evidence="2" id="KW-0813">Transport</keyword>
<reference evidence="11 12" key="1">
    <citation type="submission" date="2018-06" db="EMBL/GenBank/DDBJ databases">
        <authorList>
            <consortium name="Pathogen Informatics"/>
            <person name="Doyle S."/>
        </authorList>
    </citation>
    <scope>NUCLEOTIDE SEQUENCE [LARGE SCALE GENOMIC DNA]</scope>
    <source>
        <strain evidence="11 12">NCTC12360</strain>
    </source>
</reference>
<evidence type="ECO:0000256" key="2">
    <source>
        <dbReference type="ARBA" id="ARBA00022448"/>
    </source>
</evidence>
<evidence type="ECO:0000256" key="7">
    <source>
        <dbReference type="ARBA" id="ARBA00022777"/>
    </source>
</evidence>
<keyword evidence="12" id="KW-1185">Reference proteome</keyword>
<dbReference type="InterPro" id="IPR033887">
    <property type="entry name" value="PTS_IIA_man"/>
</dbReference>
<dbReference type="InterPro" id="IPR036662">
    <property type="entry name" value="PTS_EIIA_man-typ_sf"/>
</dbReference>
<dbReference type="Proteomes" id="UP000516696">
    <property type="component" value="Chromosome"/>
</dbReference>
<organism evidence="11 12">
    <name type="scientific">Enterococcus gallinarum</name>
    <dbReference type="NCBI Taxonomy" id="1353"/>
    <lineage>
        <taxon>Bacteria</taxon>
        <taxon>Bacillati</taxon>
        <taxon>Bacillota</taxon>
        <taxon>Bacilli</taxon>
        <taxon>Lactobacillales</taxon>
        <taxon>Enterococcaceae</taxon>
        <taxon>Enterococcus</taxon>
    </lineage>
</organism>
<evidence type="ECO:0000313" key="11">
    <source>
        <dbReference type="EMBL" id="STD81647.1"/>
    </source>
</evidence>
<keyword evidence="6" id="KW-0598">Phosphotransferase system</keyword>
<evidence type="ECO:0000256" key="3">
    <source>
        <dbReference type="ARBA" id="ARBA00022490"/>
    </source>
</evidence>
<dbReference type="GO" id="GO:0005737">
    <property type="term" value="C:cytoplasm"/>
    <property type="evidence" value="ECO:0007669"/>
    <property type="project" value="UniProtKB-SubCell"/>
</dbReference>
<evidence type="ECO:0000259" key="8">
    <source>
        <dbReference type="PROSITE" id="PS51096"/>
    </source>
</evidence>
<dbReference type="Gene3D" id="3.40.50.510">
    <property type="entry name" value="Phosphotransferase system, mannose-type IIA component"/>
    <property type="match status" value="1"/>
</dbReference>
<keyword evidence="5 11" id="KW-0808">Transferase</keyword>
<dbReference type="EC" id="2.7.1.-" evidence="11"/>
<protein>
    <submittedName>
        <fullName evidence="11">PTS system transporter subunit IIA</fullName>
        <ecNumber evidence="11">2.7.1.-</ecNumber>
    </submittedName>
</protein>
<dbReference type="SUPFAM" id="SSF53062">
    <property type="entry name" value="PTS system fructose IIA component-like"/>
    <property type="match status" value="1"/>
</dbReference>
<dbReference type="Pfam" id="PF03610">
    <property type="entry name" value="EIIA-man"/>
    <property type="match status" value="1"/>
</dbReference>
<evidence type="ECO:0000313" key="10">
    <source>
        <dbReference type="EMBL" id="QOG27937.1"/>
    </source>
</evidence>
<dbReference type="PROSITE" id="PS51096">
    <property type="entry name" value="PTS_EIIA_TYPE_4"/>
    <property type="match status" value="1"/>
</dbReference>
<dbReference type="GO" id="GO:0016301">
    <property type="term" value="F:kinase activity"/>
    <property type="evidence" value="ECO:0007669"/>
    <property type="project" value="UniProtKB-KW"/>
</dbReference>
<dbReference type="GO" id="GO:0009401">
    <property type="term" value="P:phosphoenolpyruvate-dependent sugar phosphotransferase system"/>
    <property type="evidence" value="ECO:0007669"/>
    <property type="project" value="UniProtKB-KW"/>
</dbReference>
<gene>
    <name evidence="11" type="primary">manX_2</name>
    <name evidence="10" type="ORF">EGM181_12025</name>
    <name evidence="9" type="ORF">HWH42_16435</name>
    <name evidence="11" type="ORF">NCTC12360_00060</name>
</gene>
<dbReference type="Proteomes" id="UP000571857">
    <property type="component" value="Unassembled WGS sequence"/>
</dbReference>
<dbReference type="EMBL" id="CP050485">
    <property type="protein sequence ID" value="QOG27937.1"/>
    <property type="molecule type" value="Genomic_DNA"/>
</dbReference>
<evidence type="ECO:0000256" key="1">
    <source>
        <dbReference type="ARBA" id="ARBA00004496"/>
    </source>
</evidence>
<dbReference type="EMBL" id="UFYW01000001">
    <property type="protein sequence ID" value="STD81647.1"/>
    <property type="molecule type" value="Genomic_DNA"/>
</dbReference>
<proteinExistence type="predicted"/>
<evidence type="ECO:0000313" key="9">
    <source>
        <dbReference type="EMBL" id="MBA0974158.1"/>
    </source>
</evidence>
<dbReference type="InterPro" id="IPR051471">
    <property type="entry name" value="Bacterial_PTS_sugar_comp"/>
</dbReference>
<dbReference type="GO" id="GO:0016020">
    <property type="term" value="C:membrane"/>
    <property type="evidence" value="ECO:0007669"/>
    <property type="project" value="InterPro"/>
</dbReference>
<accession>A0A376GSX1</accession>
<dbReference type="InterPro" id="IPR004701">
    <property type="entry name" value="PTS_EIIA_man-typ"/>
</dbReference>
<dbReference type="CDD" id="cd00006">
    <property type="entry name" value="PTS_IIA_man"/>
    <property type="match status" value="1"/>
</dbReference>
<dbReference type="PANTHER" id="PTHR33799">
    <property type="entry name" value="PTS PERMEASE-RELATED-RELATED"/>
    <property type="match status" value="1"/>
</dbReference>
<sequence length="139" mass="15113">MKIVLASHSNLAQGMKDTAEFIMGKQENLSAITAYVDEKVDFSAQLTALISEMAEEPIIFISDLLGGSVNRVITETIAGKENQFLIAGMNLPLVLEIVSMSFSAEPAKIKEQLQQVIVTATSGVKLIEVNPDQPDEDEF</sequence>
<dbReference type="OrthoDB" id="2300088at2"/>
<reference evidence="9 14" key="3">
    <citation type="submission" date="2020-06" db="EMBL/GenBank/DDBJ databases">
        <title>Crossreactivity between MHC class I-restricted antigens from cancer cells and an enterococcal bacteriophage.</title>
        <authorList>
            <person name="Fluckiger A."/>
            <person name="Daillere R."/>
            <person name="Sassi M."/>
            <person name="Cattoir V."/>
            <person name="Kroemer G."/>
            <person name="Zitvogel L."/>
        </authorList>
    </citation>
    <scope>NUCLEOTIDE SEQUENCE [LARGE SCALE GENOMIC DNA]</scope>
    <source>
        <strain evidence="9 14">EG4</strain>
    </source>
</reference>
<keyword evidence="4" id="KW-0762">Sugar transport</keyword>
<evidence type="ECO:0000256" key="4">
    <source>
        <dbReference type="ARBA" id="ARBA00022597"/>
    </source>
</evidence>
<dbReference type="RefSeq" id="WP_060814119.1">
    <property type="nucleotide sequence ID" value="NZ_CAKOCH010000002.1"/>
</dbReference>
<keyword evidence="7" id="KW-0418">Kinase</keyword>
<feature type="domain" description="PTS EIIA type-4" evidence="8">
    <location>
        <begin position="1"/>
        <end position="124"/>
    </location>
</feature>
<comment type="subcellular location">
    <subcellularLocation>
        <location evidence="1">Cytoplasm</location>
    </subcellularLocation>
</comment>